<dbReference type="AlphaFoldDB" id="A0A2H5F441"/>
<dbReference type="RefSeq" id="WP_101754297.1">
    <property type="nucleotide sequence ID" value="NZ_CP025430.1"/>
</dbReference>
<evidence type="ECO:0008006" key="4">
    <source>
        <dbReference type="Google" id="ProtNLM"/>
    </source>
</evidence>
<evidence type="ECO:0000256" key="1">
    <source>
        <dbReference type="SAM" id="MobiDB-lite"/>
    </source>
</evidence>
<organism evidence="2 3">
    <name type="scientific">Paracoccus zhejiangensis</name>
    <dbReference type="NCBI Taxonomy" id="1077935"/>
    <lineage>
        <taxon>Bacteria</taxon>
        <taxon>Pseudomonadati</taxon>
        <taxon>Pseudomonadota</taxon>
        <taxon>Alphaproteobacteria</taxon>
        <taxon>Rhodobacterales</taxon>
        <taxon>Paracoccaceae</taxon>
        <taxon>Paracoccus</taxon>
    </lineage>
</organism>
<keyword evidence="3" id="KW-1185">Reference proteome</keyword>
<gene>
    <name evidence="2" type="ORF">CX676_11860</name>
</gene>
<evidence type="ECO:0000313" key="3">
    <source>
        <dbReference type="Proteomes" id="UP000234530"/>
    </source>
</evidence>
<dbReference type="Proteomes" id="UP000234530">
    <property type="component" value="Chromosome"/>
</dbReference>
<accession>A0A2H5F441</accession>
<dbReference type="OrthoDB" id="7690273at2"/>
<reference evidence="2 3" key="1">
    <citation type="journal article" date="2013" name="Antonie Van Leeuwenhoek">
        <title>Paracoccus zhejiangensis sp. nov., isolated from activated sludge in wastewater-treatment system.</title>
        <authorList>
            <person name="Wu Z.G."/>
            <person name="Zhang D.F."/>
            <person name="Liu Y.L."/>
            <person name="Wang F."/>
            <person name="Jiang X."/>
            <person name="Li C."/>
            <person name="Li S.P."/>
            <person name="Hong Q."/>
            <person name="Li W.J."/>
        </authorList>
    </citation>
    <scope>NUCLEOTIDE SEQUENCE [LARGE SCALE GENOMIC DNA]</scope>
    <source>
        <strain evidence="2 3">J6</strain>
    </source>
</reference>
<name>A0A2H5F441_9RHOB</name>
<protein>
    <recommendedName>
        <fullName evidence="4">Flagellar protein FlgJ N-terminal domain-containing protein</fullName>
    </recommendedName>
</protein>
<dbReference type="KEGG" id="pzh:CX676_11860"/>
<proteinExistence type="predicted"/>
<sequence>MLSTPITPATRPDPSSSTRASDQLEKAFLEEMLKYAGPKPSYDGFGGGAGEDQFSSFLTREYAVILSQDLDFGLRVEGAGTE</sequence>
<feature type="region of interest" description="Disordered" evidence="1">
    <location>
        <begin position="1"/>
        <end position="21"/>
    </location>
</feature>
<evidence type="ECO:0000313" key="2">
    <source>
        <dbReference type="EMBL" id="AUH66320.1"/>
    </source>
</evidence>
<dbReference type="EMBL" id="CP025430">
    <property type="protein sequence ID" value="AUH66320.1"/>
    <property type="molecule type" value="Genomic_DNA"/>
</dbReference>